<evidence type="ECO:0000313" key="1">
    <source>
        <dbReference type="EMBL" id="EAR07776.1"/>
    </source>
</evidence>
<dbReference type="HOGENOM" id="CLU_2131470_0_0_6"/>
<dbReference type="STRING" id="314283.MED297_03215"/>
<dbReference type="RefSeq" id="WP_008047347.1">
    <property type="nucleotide sequence ID" value="NZ_CH724154.1"/>
</dbReference>
<evidence type="ECO:0000313" key="2">
    <source>
        <dbReference type="Proteomes" id="UP000005953"/>
    </source>
</evidence>
<keyword evidence="2" id="KW-1185">Reference proteome</keyword>
<accession>A4BJB8</accession>
<sequence length="113" mass="13190">MTFWRSQKSEQQPVHSILIEDGILHYYRPGGALSRCDIDDLGAATLKVLNDEVYWHLIDNQGAFVLIPERCPDIGRLRRYLSSWRGFNYDGLLNFDPERQSEALLWPLQQKRA</sequence>
<dbReference type="OrthoDB" id="6196782at2"/>
<organism evidence="1 2">
    <name type="scientific">Reinekea blandensis MED297</name>
    <dbReference type="NCBI Taxonomy" id="314283"/>
    <lineage>
        <taxon>Bacteria</taxon>
        <taxon>Pseudomonadati</taxon>
        <taxon>Pseudomonadota</taxon>
        <taxon>Gammaproteobacteria</taxon>
        <taxon>Oceanospirillales</taxon>
        <taxon>Saccharospirillaceae</taxon>
        <taxon>Reinekea</taxon>
    </lineage>
</organism>
<reference evidence="1 2" key="1">
    <citation type="submission" date="2006-02" db="EMBL/GenBank/DDBJ databases">
        <authorList>
            <person name="Pinhassi J."/>
            <person name="Pedros-Alio C."/>
            <person name="Ferriera S."/>
            <person name="Johnson J."/>
            <person name="Kravitz S."/>
            <person name="Halpern A."/>
            <person name="Remington K."/>
            <person name="Beeson K."/>
            <person name="Tran B."/>
            <person name="Rogers Y.-H."/>
            <person name="Friedman R."/>
            <person name="Venter J.C."/>
        </authorList>
    </citation>
    <scope>NUCLEOTIDE SEQUENCE [LARGE SCALE GENOMIC DNA]</scope>
    <source>
        <strain evidence="1 2">MED297</strain>
    </source>
</reference>
<comment type="caution">
    <text evidence="1">The sequence shown here is derived from an EMBL/GenBank/DDBJ whole genome shotgun (WGS) entry which is preliminary data.</text>
</comment>
<dbReference type="AlphaFoldDB" id="A4BJB8"/>
<name>A4BJB8_9GAMM</name>
<protein>
    <submittedName>
        <fullName evidence="1">Uncharacterized protein</fullName>
    </submittedName>
</protein>
<dbReference type="Proteomes" id="UP000005953">
    <property type="component" value="Unassembled WGS sequence"/>
</dbReference>
<dbReference type="EMBL" id="AAOE01000032">
    <property type="protein sequence ID" value="EAR07776.1"/>
    <property type="molecule type" value="Genomic_DNA"/>
</dbReference>
<gene>
    <name evidence="1" type="ORF">MED297_03215</name>
</gene>
<proteinExistence type="predicted"/>